<dbReference type="RefSeq" id="WP_012374813.1">
    <property type="nucleotide sequence ID" value="NC_010571.1"/>
</dbReference>
<dbReference type="InterPro" id="IPR003838">
    <property type="entry name" value="ABC3_permease_C"/>
</dbReference>
<dbReference type="InterPro" id="IPR050250">
    <property type="entry name" value="Macrolide_Exporter_MacB"/>
</dbReference>
<proteinExistence type="inferred from homology"/>
<comment type="similarity">
    <text evidence="6">Belongs to the ABC-4 integral membrane protein family.</text>
</comment>
<feature type="transmembrane region" description="Helical" evidence="7">
    <location>
        <begin position="771"/>
        <end position="791"/>
    </location>
</feature>
<feature type="domain" description="MacB-like periplasmic core" evidence="9">
    <location>
        <begin position="18"/>
        <end position="239"/>
    </location>
</feature>
<dbReference type="GO" id="GO:0005886">
    <property type="term" value="C:plasma membrane"/>
    <property type="evidence" value="ECO:0007669"/>
    <property type="project" value="UniProtKB-SubCell"/>
</dbReference>
<gene>
    <name evidence="10" type="ordered locus">Oter_1993</name>
</gene>
<keyword evidence="2" id="KW-1003">Cell membrane</keyword>
<keyword evidence="5 7" id="KW-0472">Membrane</keyword>
<sequence>MQDLRFACRQLLKTPGFTLVVILSLAFGIGANATVLCWLRAVVLNPLPGVAHSEEMVVIVSNQGGGNASLPDLRDIATMREVFAGTLAHMPTPACLTVERQPEWLQAQIVTANFFELLGVQPLLGRTFLPEEDQKPGGNPVLLISEQLWRRRFGADPAVLGQVVDLNRHSFTIVGVVPDSFPGTLAPASFDVWAPASMIWEVRNQGTGFLTSRSARGWLNLARLQPGVTLEQARAAITTFDARMAREYPTTNGYAHHQVLPLSETPWGTPTVMAPALWLLLAVSGGVLLIVWANVANLLLARAMSRQKEIAIRLASGASRARIVRQLLTESVLLAALGGGLGVLMASWATDAAPLFLPEDLARAAQLHFPLDPGTLALTVLLTLGTALAFGLFPALQATRPDLFTVLKEGGRSSSGGGAVHHRLRAALVIAEVAIALALLISAGLCVKGLRQAQRIDIGFEPDHVLTADFRIGMNGYTRETGPAFYRQARERVAALPGVEEAAWASWFPLGLSGCKGSGVFVEGYERPEGEDTTYELVIVSPRYFAAMRIPLLAGRDFTDRDDASAPVAIVNEAFAQRFWPGQDPLGRRFRSNSTWVTIVGVAKTGKYNRLQETARPFYYLPYQQGVPDLDLALCVRTAADPAGFTSTLRRTFRELDPGVEMLQAMPLAAYSSMVLFPHRLASALLVFLGSVALLLAAMGVYAVIAYGVAQRTQEFGVRMALGAKPGNVIWQVLRHGLGLALLGTLAGLVLAVGVTQALTSFLYGVSPFDAVTFLIVSLLLIAVAALACWVPALRATRVDPIVALRSE</sequence>
<feature type="domain" description="MacB-like periplasmic core" evidence="9">
    <location>
        <begin position="427"/>
        <end position="630"/>
    </location>
</feature>
<feature type="transmembrane region" description="Helical" evidence="7">
    <location>
        <begin position="332"/>
        <end position="356"/>
    </location>
</feature>
<feature type="domain" description="ABC3 transporter permease C-terminal" evidence="8">
    <location>
        <begin position="688"/>
        <end position="801"/>
    </location>
</feature>
<evidence type="ECO:0000256" key="6">
    <source>
        <dbReference type="ARBA" id="ARBA00038076"/>
    </source>
</evidence>
<evidence type="ECO:0000256" key="5">
    <source>
        <dbReference type="ARBA" id="ARBA00023136"/>
    </source>
</evidence>
<evidence type="ECO:0000256" key="2">
    <source>
        <dbReference type="ARBA" id="ARBA00022475"/>
    </source>
</evidence>
<comment type="subcellular location">
    <subcellularLocation>
        <location evidence="1">Cell membrane</location>
        <topology evidence="1">Multi-pass membrane protein</topology>
    </subcellularLocation>
</comment>
<dbReference type="InterPro" id="IPR017800">
    <property type="entry name" value="ADOP"/>
</dbReference>
<dbReference type="NCBIfam" id="TIGR03434">
    <property type="entry name" value="ADOP"/>
    <property type="match status" value="1"/>
</dbReference>
<dbReference type="AlphaFoldDB" id="B1ZYP0"/>
<protein>
    <submittedName>
        <fullName evidence="10">Permease</fullName>
    </submittedName>
</protein>
<accession>B1ZYP0</accession>
<name>B1ZYP0_OPITP</name>
<feature type="transmembrane region" description="Helical" evidence="7">
    <location>
        <begin position="681"/>
        <end position="710"/>
    </location>
</feature>
<evidence type="ECO:0000313" key="11">
    <source>
        <dbReference type="Proteomes" id="UP000007013"/>
    </source>
</evidence>
<keyword evidence="3 7" id="KW-0812">Transmembrane</keyword>
<dbReference type="InterPro" id="IPR025857">
    <property type="entry name" value="MacB_PCD"/>
</dbReference>
<dbReference type="EMBL" id="CP001032">
    <property type="protein sequence ID" value="ACB75276.1"/>
    <property type="molecule type" value="Genomic_DNA"/>
</dbReference>
<feature type="transmembrane region" description="Helical" evidence="7">
    <location>
        <begin position="276"/>
        <end position="300"/>
    </location>
</feature>
<dbReference type="PANTHER" id="PTHR30572">
    <property type="entry name" value="MEMBRANE COMPONENT OF TRANSPORTER-RELATED"/>
    <property type="match status" value="1"/>
</dbReference>
<feature type="transmembrane region" description="Helical" evidence="7">
    <location>
        <begin position="426"/>
        <end position="445"/>
    </location>
</feature>
<evidence type="ECO:0000259" key="8">
    <source>
        <dbReference type="Pfam" id="PF02687"/>
    </source>
</evidence>
<feature type="transmembrane region" description="Helical" evidence="7">
    <location>
        <begin position="376"/>
        <end position="396"/>
    </location>
</feature>
<dbReference type="Pfam" id="PF02687">
    <property type="entry name" value="FtsX"/>
    <property type="match status" value="2"/>
</dbReference>
<evidence type="ECO:0000256" key="4">
    <source>
        <dbReference type="ARBA" id="ARBA00022989"/>
    </source>
</evidence>
<evidence type="ECO:0000256" key="3">
    <source>
        <dbReference type="ARBA" id="ARBA00022692"/>
    </source>
</evidence>
<keyword evidence="4 7" id="KW-1133">Transmembrane helix</keyword>
<dbReference type="OrthoDB" id="178106at2"/>
<evidence type="ECO:0000256" key="1">
    <source>
        <dbReference type="ARBA" id="ARBA00004651"/>
    </source>
</evidence>
<evidence type="ECO:0000259" key="9">
    <source>
        <dbReference type="Pfam" id="PF12704"/>
    </source>
</evidence>
<keyword evidence="11" id="KW-1185">Reference proteome</keyword>
<evidence type="ECO:0000256" key="7">
    <source>
        <dbReference type="SAM" id="Phobius"/>
    </source>
</evidence>
<dbReference type="eggNOG" id="COG0577">
    <property type="taxonomic scope" value="Bacteria"/>
</dbReference>
<evidence type="ECO:0000313" key="10">
    <source>
        <dbReference type="EMBL" id="ACB75276.1"/>
    </source>
</evidence>
<dbReference type="Pfam" id="PF12704">
    <property type="entry name" value="MacB_PCD"/>
    <property type="match status" value="2"/>
</dbReference>
<feature type="domain" description="ABC3 transporter permease C-terminal" evidence="8">
    <location>
        <begin position="283"/>
        <end position="400"/>
    </location>
</feature>
<dbReference type="STRING" id="452637.Oter_1993"/>
<organism evidence="10 11">
    <name type="scientific">Opitutus terrae (strain DSM 11246 / JCM 15787 / PB90-1)</name>
    <dbReference type="NCBI Taxonomy" id="452637"/>
    <lineage>
        <taxon>Bacteria</taxon>
        <taxon>Pseudomonadati</taxon>
        <taxon>Verrucomicrobiota</taxon>
        <taxon>Opitutia</taxon>
        <taxon>Opitutales</taxon>
        <taxon>Opitutaceae</taxon>
        <taxon>Opitutus</taxon>
    </lineage>
</organism>
<feature type="transmembrane region" description="Helical" evidence="7">
    <location>
        <begin position="738"/>
        <end position="759"/>
    </location>
</feature>
<reference evidence="10 11" key="1">
    <citation type="journal article" date="2011" name="J. Bacteriol.">
        <title>Genome sequence of the verrucomicrobium Opitutus terrae PB90-1, an abundant inhabitant of rice paddy soil ecosystems.</title>
        <authorList>
            <person name="van Passel M.W."/>
            <person name="Kant R."/>
            <person name="Palva A."/>
            <person name="Copeland A."/>
            <person name="Lucas S."/>
            <person name="Lapidus A."/>
            <person name="Glavina del Rio T."/>
            <person name="Pitluck S."/>
            <person name="Goltsman E."/>
            <person name="Clum A."/>
            <person name="Sun H."/>
            <person name="Schmutz J."/>
            <person name="Larimer F.W."/>
            <person name="Land M.L."/>
            <person name="Hauser L."/>
            <person name="Kyrpides N."/>
            <person name="Mikhailova N."/>
            <person name="Richardson P.P."/>
            <person name="Janssen P.H."/>
            <person name="de Vos W.M."/>
            <person name="Smidt H."/>
        </authorList>
    </citation>
    <scope>NUCLEOTIDE SEQUENCE [LARGE SCALE GENOMIC DNA]</scope>
    <source>
        <strain evidence="11">DSM 11246 / JCM 15787 / PB90-1</strain>
    </source>
</reference>
<dbReference type="HOGENOM" id="CLU_009433_1_0_0"/>
<dbReference type="Proteomes" id="UP000007013">
    <property type="component" value="Chromosome"/>
</dbReference>
<dbReference type="KEGG" id="ote:Oter_1993"/>
<dbReference type="PANTHER" id="PTHR30572:SF4">
    <property type="entry name" value="ABC TRANSPORTER PERMEASE YTRF"/>
    <property type="match status" value="1"/>
</dbReference>
<dbReference type="GO" id="GO:0022857">
    <property type="term" value="F:transmembrane transporter activity"/>
    <property type="evidence" value="ECO:0007669"/>
    <property type="project" value="TreeGrafter"/>
</dbReference>